<dbReference type="AlphaFoldDB" id="A0A1C4YKD8"/>
<sequence>MTAPTLDIAAVLERYRAGLRDVPDVELERRAATVAALPGRLAGEMRRLVDAEREYRQAVRRPTRPPVAPARLDRSRVVLTAGAVVATGGAASLLAGQAVAEHAEQVPQALVYSPVAALAAVATVVGGQRLARWIDDRRHPLAVDVDEADLDPYGRELLARVRAARQARGEVC</sequence>
<dbReference type="RefSeq" id="WP_091286622.1">
    <property type="nucleotide sequence ID" value="NZ_FMCW01000052.1"/>
</dbReference>
<dbReference type="Proteomes" id="UP000199375">
    <property type="component" value="Unassembled WGS sequence"/>
</dbReference>
<keyword evidence="1" id="KW-1133">Transmembrane helix</keyword>
<keyword evidence="1" id="KW-0472">Membrane</keyword>
<dbReference type="EMBL" id="FMCW01000052">
    <property type="protein sequence ID" value="SCF21148.1"/>
    <property type="molecule type" value="Genomic_DNA"/>
</dbReference>
<protein>
    <recommendedName>
        <fullName evidence="4">Transmembrane protein</fullName>
    </recommendedName>
</protein>
<evidence type="ECO:0000256" key="1">
    <source>
        <dbReference type="SAM" id="Phobius"/>
    </source>
</evidence>
<feature type="transmembrane region" description="Helical" evidence="1">
    <location>
        <begin position="111"/>
        <end position="131"/>
    </location>
</feature>
<proteinExistence type="predicted"/>
<name>A0A1C4YKD8_9ACTN</name>
<keyword evidence="1" id="KW-0812">Transmembrane</keyword>
<evidence type="ECO:0000313" key="2">
    <source>
        <dbReference type="EMBL" id="SCF21148.1"/>
    </source>
</evidence>
<organism evidence="2 3">
    <name type="scientific">Micromonospora haikouensis</name>
    <dbReference type="NCBI Taxonomy" id="686309"/>
    <lineage>
        <taxon>Bacteria</taxon>
        <taxon>Bacillati</taxon>
        <taxon>Actinomycetota</taxon>
        <taxon>Actinomycetes</taxon>
        <taxon>Micromonosporales</taxon>
        <taxon>Micromonosporaceae</taxon>
        <taxon>Micromonospora</taxon>
    </lineage>
</organism>
<accession>A0A1C4YKD8</accession>
<gene>
    <name evidence="2" type="ORF">GA0070558_15214</name>
</gene>
<evidence type="ECO:0008006" key="4">
    <source>
        <dbReference type="Google" id="ProtNLM"/>
    </source>
</evidence>
<evidence type="ECO:0000313" key="3">
    <source>
        <dbReference type="Proteomes" id="UP000199375"/>
    </source>
</evidence>
<feature type="transmembrane region" description="Helical" evidence="1">
    <location>
        <begin position="77"/>
        <end position="99"/>
    </location>
</feature>
<reference evidence="2 3" key="1">
    <citation type="submission" date="2016-06" db="EMBL/GenBank/DDBJ databases">
        <authorList>
            <person name="Kjaerup R.B."/>
            <person name="Dalgaard T.S."/>
            <person name="Juul-Madsen H.R."/>
        </authorList>
    </citation>
    <scope>NUCLEOTIDE SEQUENCE [LARGE SCALE GENOMIC DNA]</scope>
    <source>
        <strain evidence="2 3">DSM 45626</strain>
    </source>
</reference>